<evidence type="ECO:0000256" key="2">
    <source>
        <dbReference type="ARBA" id="ARBA00022723"/>
    </source>
</evidence>
<keyword evidence="8 10" id="KW-0675">Receptor</keyword>
<dbReference type="InterPro" id="IPR011990">
    <property type="entry name" value="TPR-like_helical_dom_sf"/>
</dbReference>
<evidence type="ECO:0000313" key="13">
    <source>
        <dbReference type="EMBL" id="UMM33550.1"/>
    </source>
</evidence>
<dbReference type="Gene3D" id="3.30.50.10">
    <property type="entry name" value="Erythroid Transcription Factor GATA-1, subunit A"/>
    <property type="match status" value="1"/>
</dbReference>
<dbReference type="EMBL" id="CP092624">
    <property type="protein sequence ID" value="UMM33550.1"/>
    <property type="molecule type" value="Genomic_DNA"/>
</dbReference>
<evidence type="ECO:0000256" key="3">
    <source>
        <dbReference type="ARBA" id="ARBA00022771"/>
    </source>
</evidence>
<evidence type="ECO:0000256" key="6">
    <source>
        <dbReference type="ARBA" id="ARBA00023125"/>
    </source>
</evidence>
<dbReference type="SMART" id="SM00399">
    <property type="entry name" value="ZnF_C4"/>
    <property type="match status" value="1"/>
</dbReference>
<evidence type="ECO:0000256" key="5">
    <source>
        <dbReference type="ARBA" id="ARBA00023015"/>
    </source>
</evidence>
<dbReference type="GO" id="GO:0008270">
    <property type="term" value="F:zinc ion binding"/>
    <property type="evidence" value="ECO:0007669"/>
    <property type="project" value="UniProtKB-KW"/>
</dbReference>
<dbReference type="PROSITE" id="PS51030">
    <property type="entry name" value="NUCLEAR_REC_DBD_2"/>
    <property type="match status" value="1"/>
</dbReference>
<evidence type="ECO:0000256" key="10">
    <source>
        <dbReference type="RuleBase" id="RU004334"/>
    </source>
</evidence>
<dbReference type="SUPFAM" id="SSF48452">
    <property type="entry name" value="TPR-like"/>
    <property type="match status" value="1"/>
</dbReference>
<keyword evidence="9 10" id="KW-0539">Nucleus</keyword>
<keyword evidence="3 10" id="KW-0863">Zinc-finger</keyword>
<reference evidence="13 14" key="1">
    <citation type="submission" date="2022-04" db="EMBL/GenBank/DDBJ databases">
        <title>Chromosome-level reference genomes for two strains of Caenorhabditis briggsae: an improved platform for comparative genomics.</title>
        <authorList>
            <person name="Stevens L."/>
            <person name="Andersen E."/>
        </authorList>
    </citation>
    <scope>NUCLEOTIDE SEQUENCE [LARGE SCALE GENOMIC DNA]</scope>
    <source>
        <strain evidence="13">VX34</strain>
        <tissue evidence="13">Whole-organism</tissue>
    </source>
</reference>
<feature type="domain" description="NR LBD" evidence="12">
    <location>
        <begin position="117"/>
        <end position="383"/>
    </location>
</feature>
<dbReference type="Gene3D" id="1.10.565.10">
    <property type="entry name" value="Retinoid X Receptor"/>
    <property type="match status" value="1"/>
</dbReference>
<dbReference type="SMART" id="SM00430">
    <property type="entry name" value="HOLI"/>
    <property type="match status" value="1"/>
</dbReference>
<evidence type="ECO:0000256" key="7">
    <source>
        <dbReference type="ARBA" id="ARBA00023163"/>
    </source>
</evidence>
<accession>A0AAE9F5R6</accession>
<evidence type="ECO:0000256" key="4">
    <source>
        <dbReference type="ARBA" id="ARBA00022833"/>
    </source>
</evidence>
<dbReference type="Pfam" id="PF00105">
    <property type="entry name" value="zf-C4"/>
    <property type="match status" value="1"/>
</dbReference>
<dbReference type="GO" id="GO:0003700">
    <property type="term" value="F:DNA-binding transcription factor activity"/>
    <property type="evidence" value="ECO:0007669"/>
    <property type="project" value="InterPro"/>
</dbReference>
<name>A0AAE9F5R6_CAEBR</name>
<dbReference type="InterPro" id="IPR000536">
    <property type="entry name" value="Nucl_hrmn_rcpt_lig-bd"/>
</dbReference>
<comment type="subcellular location">
    <subcellularLocation>
        <location evidence="10">Nucleus</location>
    </subcellularLocation>
</comment>
<keyword evidence="5 10" id="KW-0805">Transcription regulation</keyword>
<keyword evidence="14" id="KW-1185">Reference proteome</keyword>
<dbReference type="InterPro" id="IPR001628">
    <property type="entry name" value="Znf_hrmn_rcpt"/>
</dbReference>
<dbReference type="PANTHER" id="PTHR45680:SF35">
    <property type="entry name" value="NUCLEAR HORMONE RECEPTOR FAMILY-RELATED"/>
    <property type="match status" value="1"/>
</dbReference>
<keyword evidence="4 10" id="KW-0862">Zinc</keyword>
<keyword evidence="6 10" id="KW-0238">DNA-binding</keyword>
<dbReference type="AlphaFoldDB" id="A0AAE9F5R6"/>
<dbReference type="InterPro" id="IPR013088">
    <property type="entry name" value="Znf_NHR/GATA"/>
</dbReference>
<feature type="domain" description="Nuclear receptor" evidence="11">
    <location>
        <begin position="6"/>
        <end position="79"/>
    </location>
</feature>
<dbReference type="Proteomes" id="UP000829354">
    <property type="component" value="Chromosome V"/>
</dbReference>
<evidence type="ECO:0000256" key="8">
    <source>
        <dbReference type="ARBA" id="ARBA00023170"/>
    </source>
</evidence>
<comment type="similarity">
    <text evidence="1 10">Belongs to the nuclear hormone receptor family.</text>
</comment>
<sequence>MTRSPIRNCLVCGTENNHGNHFDVQCCRACAVFFRRRAGTKYTKLQCQSIHCDVNSKLCKPCRLRRCYAVGMNIDKFQHNRDPLKTIQKIPETFSTFIGHLVIFCIPDDFCKKTFVDLNELMKKASEIFVSGAETPYCGNSQLKKLTIASSFSKDCKMFKTLTYGEMSFFWEYYFLRTAKWLTYFDEFQTIPHTMKLQLLSSIWHVFGRLDKMLSTASARKRKICQNNRMWAMSNGIIMDLDRTKVDLTHLTKYPQEQVFYFLNSIAVFDLASEIEKLGELNITDMEFNFMLAQLVFSYAGKRFQGDVMNICDRFLEVLSDDLHNYYVNETKMTRYSGRLSQLMQINNAIQNDIWKNRPRGELAALFNVFTVQFSHPDMFIDTGLAKYCGKRREWLGKQKTKYMEIANYKCNWIRKLLESDPEKVLSRAFLLAVEVMAGKEAASNPELAQKLKNLEDDGKHHEASGVWDRLLDDYPTDLMAVRFAQDAHFFNGTLCTNLATLDKILPFWTADMHCYSFLFGIHAFALEEPGKYVEGEKAGREALKLNRFDCWDALAHRGWMLSTHNYWHTAVFHIEHAEYESALDIFDKEVGHRFNKTNMLLDMHDASSLLWRLKLEGVNVGKERWDKIKRIGEYADTHSTVFTDVHIGLALCRQEDWETEKKLRESLNSGLLSEDNAEISKTIGVPLYDGMLDFAHGKAVQRMYPL</sequence>
<dbReference type="SUPFAM" id="SSF48508">
    <property type="entry name" value="Nuclear receptor ligand-binding domain"/>
    <property type="match status" value="1"/>
</dbReference>
<evidence type="ECO:0000259" key="11">
    <source>
        <dbReference type="PROSITE" id="PS51030"/>
    </source>
</evidence>
<dbReference type="GO" id="GO:0005634">
    <property type="term" value="C:nucleus"/>
    <property type="evidence" value="ECO:0007669"/>
    <property type="project" value="UniProtKB-SubCell"/>
</dbReference>
<evidence type="ECO:0008006" key="15">
    <source>
        <dbReference type="Google" id="ProtNLM"/>
    </source>
</evidence>
<evidence type="ECO:0000256" key="9">
    <source>
        <dbReference type="ARBA" id="ARBA00023242"/>
    </source>
</evidence>
<dbReference type="PROSITE" id="PS51843">
    <property type="entry name" value="NR_LBD"/>
    <property type="match status" value="1"/>
</dbReference>
<keyword evidence="2 10" id="KW-0479">Metal-binding</keyword>
<proteinExistence type="inferred from homology"/>
<gene>
    <name evidence="13" type="ORF">L5515_006982</name>
</gene>
<dbReference type="InterPro" id="IPR051152">
    <property type="entry name" value="C.elegans_Orphan_NR"/>
</dbReference>
<keyword evidence="7 10" id="KW-0804">Transcription</keyword>
<protein>
    <recommendedName>
        <fullName evidence="15">Nuclear receptor domain-containing protein</fullName>
    </recommendedName>
</protein>
<evidence type="ECO:0000313" key="14">
    <source>
        <dbReference type="Proteomes" id="UP000829354"/>
    </source>
</evidence>
<evidence type="ECO:0000256" key="1">
    <source>
        <dbReference type="ARBA" id="ARBA00005993"/>
    </source>
</evidence>
<organism evidence="13 14">
    <name type="scientific">Caenorhabditis briggsae</name>
    <dbReference type="NCBI Taxonomy" id="6238"/>
    <lineage>
        <taxon>Eukaryota</taxon>
        <taxon>Metazoa</taxon>
        <taxon>Ecdysozoa</taxon>
        <taxon>Nematoda</taxon>
        <taxon>Chromadorea</taxon>
        <taxon>Rhabditida</taxon>
        <taxon>Rhabditina</taxon>
        <taxon>Rhabditomorpha</taxon>
        <taxon>Rhabditoidea</taxon>
        <taxon>Rhabditidae</taxon>
        <taxon>Peloderinae</taxon>
        <taxon>Caenorhabditis</taxon>
    </lineage>
</organism>
<dbReference type="PANTHER" id="PTHR45680">
    <property type="entry name" value="NUCLEAR HORMONE RECEPTOR FAMILY"/>
    <property type="match status" value="1"/>
</dbReference>
<dbReference type="InterPro" id="IPR035500">
    <property type="entry name" value="NHR-like_dom_sf"/>
</dbReference>
<dbReference type="PROSITE" id="PS00031">
    <property type="entry name" value="NUCLEAR_REC_DBD_1"/>
    <property type="match status" value="1"/>
</dbReference>
<dbReference type="GO" id="GO:0043565">
    <property type="term" value="F:sequence-specific DNA binding"/>
    <property type="evidence" value="ECO:0007669"/>
    <property type="project" value="InterPro"/>
</dbReference>
<dbReference type="Pfam" id="PF00104">
    <property type="entry name" value="Hormone_recep"/>
    <property type="match status" value="1"/>
</dbReference>
<evidence type="ECO:0000259" key="12">
    <source>
        <dbReference type="PROSITE" id="PS51843"/>
    </source>
</evidence>
<dbReference type="SUPFAM" id="SSF57716">
    <property type="entry name" value="Glucocorticoid receptor-like (DNA-binding domain)"/>
    <property type="match status" value="1"/>
</dbReference>